<dbReference type="AlphaFoldDB" id="A0A7R8US60"/>
<evidence type="ECO:0000256" key="2">
    <source>
        <dbReference type="ARBA" id="ARBA00022475"/>
    </source>
</evidence>
<keyword evidence="4 10" id="KW-0812">Transmembrane</keyword>
<proteinExistence type="inferred from homology"/>
<evidence type="ECO:0000256" key="3">
    <source>
        <dbReference type="ARBA" id="ARBA00022606"/>
    </source>
</evidence>
<dbReference type="PANTHER" id="PTHR21137">
    <property type="entry name" value="ODORANT RECEPTOR"/>
    <property type="match status" value="1"/>
</dbReference>
<comment type="similarity">
    <text evidence="10">Belongs to the insect chemoreceptor superfamily. Heteromeric odorant receptor channel (TC 1.A.69) family.</text>
</comment>
<feature type="transmembrane region" description="Helical" evidence="10">
    <location>
        <begin position="167"/>
        <end position="186"/>
    </location>
</feature>
<accession>A0A7R8US60</accession>
<organism evidence="11 12">
    <name type="scientific">Hermetia illucens</name>
    <name type="common">Black soldier fly</name>
    <dbReference type="NCBI Taxonomy" id="343691"/>
    <lineage>
        <taxon>Eukaryota</taxon>
        <taxon>Metazoa</taxon>
        <taxon>Ecdysozoa</taxon>
        <taxon>Arthropoda</taxon>
        <taxon>Hexapoda</taxon>
        <taxon>Insecta</taxon>
        <taxon>Pterygota</taxon>
        <taxon>Neoptera</taxon>
        <taxon>Endopterygota</taxon>
        <taxon>Diptera</taxon>
        <taxon>Brachycera</taxon>
        <taxon>Stratiomyomorpha</taxon>
        <taxon>Stratiomyidae</taxon>
        <taxon>Hermetiinae</taxon>
        <taxon>Hermetia</taxon>
    </lineage>
</organism>
<dbReference type="EMBL" id="LR899011">
    <property type="protein sequence ID" value="CAD7085730.1"/>
    <property type="molecule type" value="Genomic_DNA"/>
</dbReference>
<dbReference type="InterPro" id="IPR004117">
    <property type="entry name" value="7tm6_olfct_rcpt"/>
</dbReference>
<evidence type="ECO:0000256" key="6">
    <source>
        <dbReference type="ARBA" id="ARBA00022989"/>
    </source>
</evidence>
<dbReference type="GO" id="GO:0005886">
    <property type="term" value="C:plasma membrane"/>
    <property type="evidence" value="ECO:0007669"/>
    <property type="project" value="UniProtKB-SubCell"/>
</dbReference>
<sequence>MIGTVEKSKKVTSSDAFKFNFKFWQILGVYPIRSCSILYAVFITLSGGLTATMTIFLFSLDRLNDILLNLSVNATSAAINLKSLNIFFRRQTILDANIWIRHLDSRASSAQEQACLLLAVRRARIVFYLTCAMFFSSIILGEFAALLSNEGKLMCPAWYPFDWRYSILGYSIVHVHQMVVLMIYALENISNDTFPAVYMLVLTSHVKTLNIRIRKLGMDSAKSCKDNCQELIQCIKDQQILIEYFHMVRKATSAAIFLQFFVTGIGVCVTAVCAFFANGNLFEIIYLAEYSLCIILEIFLYCYFGNELADESNRMSGAIYSCNWTNQDKSFRKNLLIFLQSTQTNMMIVAGGIFPVDLSTFVSVMKSSYSLFAVLMQMT</sequence>
<dbReference type="Proteomes" id="UP000594454">
    <property type="component" value="Chromosome 3"/>
</dbReference>
<feature type="transmembrane region" description="Helical" evidence="10">
    <location>
        <begin position="125"/>
        <end position="147"/>
    </location>
</feature>
<evidence type="ECO:0000256" key="1">
    <source>
        <dbReference type="ARBA" id="ARBA00004651"/>
    </source>
</evidence>
<keyword evidence="2" id="KW-1003">Cell membrane</keyword>
<protein>
    <recommendedName>
        <fullName evidence="10">Odorant receptor</fullName>
    </recommendedName>
</protein>
<keyword evidence="9 10" id="KW-0807">Transducer</keyword>
<dbReference type="OrthoDB" id="6597368at2759"/>
<keyword evidence="3 10" id="KW-0716">Sensory transduction</keyword>
<feature type="transmembrane region" description="Helical" evidence="10">
    <location>
        <begin position="66"/>
        <end position="88"/>
    </location>
</feature>
<keyword evidence="5 10" id="KW-0552">Olfaction</keyword>
<reference evidence="11 12" key="1">
    <citation type="submission" date="2020-11" db="EMBL/GenBank/DDBJ databases">
        <authorList>
            <person name="Wallbank WR R."/>
            <person name="Pardo Diaz C."/>
            <person name="Kozak K."/>
            <person name="Martin S."/>
            <person name="Jiggins C."/>
            <person name="Moest M."/>
            <person name="Warren A I."/>
            <person name="Generalovic N T."/>
            <person name="Byers J.R.P. K."/>
            <person name="Montejo-Kovacevich G."/>
            <person name="Yen C E."/>
        </authorList>
    </citation>
    <scope>NUCLEOTIDE SEQUENCE [LARGE SCALE GENOMIC DNA]</scope>
</reference>
<keyword evidence="6 10" id="KW-1133">Transmembrane helix</keyword>
<keyword evidence="8 10" id="KW-0675">Receptor</keyword>
<dbReference type="GO" id="GO:0005549">
    <property type="term" value="F:odorant binding"/>
    <property type="evidence" value="ECO:0007669"/>
    <property type="project" value="InterPro"/>
</dbReference>
<keyword evidence="12" id="KW-1185">Reference proteome</keyword>
<evidence type="ECO:0000256" key="7">
    <source>
        <dbReference type="ARBA" id="ARBA00023136"/>
    </source>
</evidence>
<evidence type="ECO:0000256" key="4">
    <source>
        <dbReference type="ARBA" id="ARBA00022692"/>
    </source>
</evidence>
<evidence type="ECO:0000256" key="9">
    <source>
        <dbReference type="ARBA" id="ARBA00023224"/>
    </source>
</evidence>
<keyword evidence="7 10" id="KW-0472">Membrane</keyword>
<evidence type="ECO:0000313" key="11">
    <source>
        <dbReference type="EMBL" id="CAD7085730.1"/>
    </source>
</evidence>
<dbReference type="OMA" id="DANIWIR"/>
<dbReference type="GO" id="GO:0007165">
    <property type="term" value="P:signal transduction"/>
    <property type="evidence" value="ECO:0007669"/>
    <property type="project" value="UniProtKB-KW"/>
</dbReference>
<feature type="transmembrane region" description="Helical" evidence="10">
    <location>
        <begin position="256"/>
        <end position="278"/>
    </location>
</feature>
<gene>
    <name evidence="11" type="ORF">HERILL_LOCUS8551</name>
</gene>
<evidence type="ECO:0000256" key="5">
    <source>
        <dbReference type="ARBA" id="ARBA00022725"/>
    </source>
</evidence>
<evidence type="ECO:0000256" key="10">
    <source>
        <dbReference type="RuleBase" id="RU351113"/>
    </source>
</evidence>
<dbReference type="InParanoid" id="A0A7R8US60"/>
<feature type="transmembrane region" description="Helical" evidence="10">
    <location>
        <begin position="284"/>
        <end position="304"/>
    </location>
</feature>
<comment type="subcellular location">
    <subcellularLocation>
        <location evidence="1 10">Cell membrane</location>
        <topology evidence="1 10">Multi-pass membrane protein</topology>
    </subcellularLocation>
</comment>
<feature type="transmembrane region" description="Helical" evidence="10">
    <location>
        <begin position="37"/>
        <end position="60"/>
    </location>
</feature>
<comment type="caution">
    <text evidence="10">Lacks conserved residue(s) required for the propagation of feature annotation.</text>
</comment>
<dbReference type="PANTHER" id="PTHR21137:SF35">
    <property type="entry name" value="ODORANT RECEPTOR 19A-RELATED"/>
    <property type="match status" value="1"/>
</dbReference>
<dbReference type="GO" id="GO:0004984">
    <property type="term" value="F:olfactory receptor activity"/>
    <property type="evidence" value="ECO:0007669"/>
    <property type="project" value="InterPro"/>
</dbReference>
<dbReference type="FunCoup" id="A0A7R8US60">
    <property type="interactions" value="22"/>
</dbReference>
<name>A0A7R8US60_HERIL</name>
<evidence type="ECO:0000256" key="8">
    <source>
        <dbReference type="ARBA" id="ARBA00023170"/>
    </source>
</evidence>
<dbReference type="Pfam" id="PF02949">
    <property type="entry name" value="7tm_6"/>
    <property type="match status" value="1"/>
</dbReference>
<evidence type="ECO:0000313" key="12">
    <source>
        <dbReference type="Proteomes" id="UP000594454"/>
    </source>
</evidence>